<evidence type="ECO:0000313" key="6">
    <source>
        <dbReference type="EMBL" id="CAI5755682.1"/>
    </source>
</evidence>
<dbReference type="OrthoDB" id="5215911at2759"/>
<evidence type="ECO:0000256" key="1">
    <source>
        <dbReference type="ARBA" id="ARBA00004141"/>
    </source>
</evidence>
<evidence type="ECO:0000313" key="7">
    <source>
        <dbReference type="Proteomes" id="UP001152885"/>
    </source>
</evidence>
<protein>
    <submittedName>
        <fullName evidence="6">Uncharacterized protein</fullName>
    </submittedName>
</protein>
<comment type="subcellular location">
    <subcellularLocation>
        <location evidence="1">Membrane</location>
        <topology evidence="1">Multi-pass membrane protein</topology>
    </subcellularLocation>
</comment>
<evidence type="ECO:0000256" key="4">
    <source>
        <dbReference type="ARBA" id="ARBA00023136"/>
    </source>
</evidence>
<dbReference type="PANTHER" id="PTHR23502">
    <property type="entry name" value="MAJOR FACILITATOR SUPERFAMILY"/>
    <property type="match status" value="1"/>
</dbReference>
<dbReference type="GO" id="GO:0005886">
    <property type="term" value="C:plasma membrane"/>
    <property type="evidence" value="ECO:0007669"/>
    <property type="project" value="TreeGrafter"/>
</dbReference>
<dbReference type="AlphaFoldDB" id="A0A9W4TRJ8"/>
<reference evidence="6" key="1">
    <citation type="submission" date="2022-12" db="EMBL/GenBank/DDBJ databases">
        <authorList>
            <person name="Brejova B."/>
        </authorList>
    </citation>
    <scope>NUCLEOTIDE SEQUENCE</scope>
</reference>
<dbReference type="InterPro" id="IPR036259">
    <property type="entry name" value="MFS_trans_sf"/>
</dbReference>
<accession>A0A9W4TRJ8</accession>
<feature type="transmembrane region" description="Helical" evidence="5">
    <location>
        <begin position="63"/>
        <end position="85"/>
    </location>
</feature>
<gene>
    <name evidence="6" type="ORF">CANVERA_P0198</name>
</gene>
<dbReference type="Proteomes" id="UP001152885">
    <property type="component" value="Unassembled WGS sequence"/>
</dbReference>
<feature type="transmembrane region" description="Helical" evidence="5">
    <location>
        <begin position="25"/>
        <end position="51"/>
    </location>
</feature>
<name>A0A9W4TRJ8_9ASCO</name>
<keyword evidence="4 5" id="KW-0472">Membrane</keyword>
<organism evidence="6 7">
    <name type="scientific">Candida verbasci</name>
    <dbReference type="NCBI Taxonomy" id="1227364"/>
    <lineage>
        <taxon>Eukaryota</taxon>
        <taxon>Fungi</taxon>
        <taxon>Dikarya</taxon>
        <taxon>Ascomycota</taxon>
        <taxon>Saccharomycotina</taxon>
        <taxon>Pichiomycetes</taxon>
        <taxon>Debaryomycetaceae</taxon>
        <taxon>Candida/Lodderomyces clade</taxon>
        <taxon>Candida</taxon>
    </lineage>
</organism>
<keyword evidence="7" id="KW-1185">Reference proteome</keyword>
<dbReference type="PANTHER" id="PTHR23502:SF34">
    <property type="entry name" value="PROTEIN HOL1"/>
    <property type="match status" value="1"/>
</dbReference>
<feature type="transmembrane region" description="Helical" evidence="5">
    <location>
        <begin position="91"/>
        <end position="113"/>
    </location>
</feature>
<evidence type="ECO:0000256" key="3">
    <source>
        <dbReference type="ARBA" id="ARBA00022989"/>
    </source>
</evidence>
<evidence type="ECO:0000256" key="5">
    <source>
        <dbReference type="SAM" id="Phobius"/>
    </source>
</evidence>
<dbReference type="EMBL" id="CANTUO010000001">
    <property type="protein sequence ID" value="CAI5755682.1"/>
    <property type="molecule type" value="Genomic_DNA"/>
</dbReference>
<dbReference type="GO" id="GO:0022857">
    <property type="term" value="F:transmembrane transporter activity"/>
    <property type="evidence" value="ECO:0007669"/>
    <property type="project" value="TreeGrafter"/>
</dbReference>
<dbReference type="GO" id="GO:0000324">
    <property type="term" value="C:fungal-type vacuole"/>
    <property type="evidence" value="ECO:0007669"/>
    <property type="project" value="TreeGrafter"/>
</dbReference>
<proteinExistence type="predicted"/>
<keyword evidence="2 5" id="KW-0812">Transmembrane</keyword>
<comment type="caution">
    <text evidence="6">The sequence shown here is derived from an EMBL/GenBank/DDBJ whole genome shotgun (WGS) entry which is preliminary data.</text>
</comment>
<sequence>MILPTTLNGGGVLAYGLGAYYQSHWAISVVIGQSLLGFSMSASGTICLTYAVDCYHKVAGESIVLILFVRNMIGMIFCFVCQPWLNNCGLMLTTWLIFLITTLINSSFILMVVSGKSFRRRTIRLYDKFSNPLFGELFK</sequence>
<keyword evidence="3 5" id="KW-1133">Transmembrane helix</keyword>
<dbReference type="SUPFAM" id="SSF103473">
    <property type="entry name" value="MFS general substrate transporter"/>
    <property type="match status" value="1"/>
</dbReference>
<evidence type="ECO:0000256" key="2">
    <source>
        <dbReference type="ARBA" id="ARBA00022692"/>
    </source>
</evidence>